<dbReference type="Pfam" id="PF04053">
    <property type="entry name" value="B-prop_COPA_B_2nd"/>
    <property type="match status" value="1"/>
</dbReference>
<evidence type="ECO:0000256" key="10">
    <source>
        <dbReference type="ARBA" id="ARBA00023329"/>
    </source>
</evidence>
<evidence type="ECO:0000256" key="1">
    <source>
        <dbReference type="ARBA" id="ARBA00004156"/>
    </source>
</evidence>
<name>A0ABM0V2S3_CAMSA</name>
<organism evidence="15 17">
    <name type="scientific">Camelina sativa</name>
    <name type="common">False flax</name>
    <name type="synonym">Myagrum sativum</name>
    <dbReference type="NCBI Taxonomy" id="90675"/>
    <lineage>
        <taxon>Eukaryota</taxon>
        <taxon>Viridiplantae</taxon>
        <taxon>Streptophyta</taxon>
        <taxon>Embryophyta</taxon>
        <taxon>Tracheophyta</taxon>
        <taxon>Spermatophyta</taxon>
        <taxon>Magnoliopsida</taxon>
        <taxon>eudicotyledons</taxon>
        <taxon>Gunneridae</taxon>
        <taxon>Pentapetalae</taxon>
        <taxon>rosids</taxon>
        <taxon>malvids</taxon>
        <taxon>Brassicales</taxon>
        <taxon>Brassicaceae</taxon>
        <taxon>Camelineae</taxon>
        <taxon>Camelina</taxon>
    </lineage>
</organism>
<evidence type="ECO:0000256" key="11">
    <source>
        <dbReference type="ARBA" id="ARBA00025536"/>
    </source>
</evidence>
<dbReference type="PROSITE" id="PS50082">
    <property type="entry name" value="WD_REPEATS_2"/>
    <property type="match status" value="3"/>
</dbReference>
<dbReference type="PRINTS" id="PR00320">
    <property type="entry name" value="GPROTEINBRPT"/>
</dbReference>
<dbReference type="InterPro" id="IPR006692">
    <property type="entry name" value="Beta-prop_COPA/B_2nd"/>
</dbReference>
<evidence type="ECO:0000256" key="13">
    <source>
        <dbReference type="SAM" id="SignalP"/>
    </source>
</evidence>
<keyword evidence="5" id="KW-0677">Repeat</keyword>
<protein>
    <submittedName>
        <fullName evidence="16">Coatomer subunit beta'-1-like isoform X1</fullName>
    </submittedName>
    <submittedName>
        <fullName evidence="17">Coatomer subunit beta'-1-like isoform X2</fullName>
    </submittedName>
</protein>
<evidence type="ECO:0000256" key="8">
    <source>
        <dbReference type="ARBA" id="ARBA00023034"/>
    </source>
</evidence>
<comment type="subcellular location">
    <subcellularLocation>
        <location evidence="1">Cytoplasmic vesicle membrane</location>
    </subcellularLocation>
    <subcellularLocation>
        <location evidence="2">Golgi apparatus membrane</location>
        <topology evidence="2">Peripheral membrane protein</topology>
        <orientation evidence="2">Cytoplasmic side</orientation>
    </subcellularLocation>
</comment>
<dbReference type="InterPro" id="IPR020472">
    <property type="entry name" value="WD40_PAC1"/>
</dbReference>
<dbReference type="Pfam" id="PF00400">
    <property type="entry name" value="WD40"/>
    <property type="match status" value="4"/>
</dbReference>
<dbReference type="GeneID" id="104732102"/>
<evidence type="ECO:0000256" key="9">
    <source>
        <dbReference type="ARBA" id="ARBA00023136"/>
    </source>
</evidence>
<evidence type="ECO:0000256" key="2">
    <source>
        <dbReference type="ARBA" id="ARBA00004255"/>
    </source>
</evidence>
<evidence type="ECO:0000313" key="17">
    <source>
        <dbReference type="RefSeq" id="XP_010449929.1"/>
    </source>
</evidence>
<keyword evidence="9" id="KW-0472">Membrane</keyword>
<keyword evidence="8" id="KW-0333">Golgi apparatus</keyword>
<feature type="domain" description="COPA/B second beta-propeller" evidence="14">
    <location>
        <begin position="303"/>
        <end position="514"/>
    </location>
</feature>
<dbReference type="RefSeq" id="XP_010449929.1">
    <property type="nucleotide sequence ID" value="XM_010451627.2"/>
</dbReference>
<keyword evidence="7" id="KW-0813">Transport</keyword>
<accession>A0ABM0V2S3</accession>
<evidence type="ECO:0000256" key="12">
    <source>
        <dbReference type="PROSITE-ProRule" id="PRU00221"/>
    </source>
</evidence>
<keyword evidence="13" id="KW-0732">Signal</keyword>
<dbReference type="Gene3D" id="2.130.10.10">
    <property type="entry name" value="YVTN repeat-like/Quinoprotein amine dehydrogenase"/>
    <property type="match status" value="1"/>
</dbReference>
<evidence type="ECO:0000256" key="3">
    <source>
        <dbReference type="ARBA" id="ARBA00011775"/>
    </source>
</evidence>
<dbReference type="Proteomes" id="UP000694864">
    <property type="component" value="Chromosome 12"/>
</dbReference>
<dbReference type="InterPro" id="IPR050844">
    <property type="entry name" value="Coatomer_complex_subunit"/>
</dbReference>
<evidence type="ECO:0000313" key="15">
    <source>
        <dbReference type="Proteomes" id="UP000694864"/>
    </source>
</evidence>
<comment type="function">
    <text evidence="11">The coatomer is a cytosolic protein complex that binds to dilysine motifs and reversibly associates with Golgi non-clathrin-coated vesicles, which further mediate biosynthetic protein transport from the ER, via the Golgi up to the trans Golgi network. Coatomer complex is required for budding from Golgi membranes, and is essential for the retrograde Golgi-to-ER transport of dilysine-tagged proteins.</text>
</comment>
<evidence type="ECO:0000259" key="14">
    <source>
        <dbReference type="Pfam" id="PF04053"/>
    </source>
</evidence>
<feature type="repeat" description="WD" evidence="12">
    <location>
        <begin position="43"/>
        <end position="77"/>
    </location>
</feature>
<evidence type="ECO:0000256" key="6">
    <source>
        <dbReference type="ARBA" id="ARBA00022892"/>
    </source>
</evidence>
<evidence type="ECO:0000256" key="4">
    <source>
        <dbReference type="ARBA" id="ARBA00022574"/>
    </source>
</evidence>
<dbReference type="InterPro" id="IPR015943">
    <property type="entry name" value="WD40/YVTN_repeat-like_dom_sf"/>
</dbReference>
<evidence type="ECO:0000256" key="5">
    <source>
        <dbReference type="ARBA" id="ARBA00022737"/>
    </source>
</evidence>
<reference evidence="16 17" key="3">
    <citation type="submission" date="2025-05" db="UniProtKB">
        <authorList>
            <consortium name="RefSeq"/>
        </authorList>
    </citation>
    <scope>IDENTIFICATION</scope>
    <source>
        <tissue evidence="16 17">Leaf</tissue>
    </source>
</reference>
<dbReference type="PANTHER" id="PTHR19876:SF68">
    <property type="entry name" value="COATOMER SUBUNIT BETA'-2"/>
    <property type="match status" value="1"/>
</dbReference>
<proteinExistence type="predicted"/>
<reference evidence="15" key="1">
    <citation type="journal article" date="1997" name="Nucleic Acids Res.">
        <title>tRNAscan-SE: a program for improved detection of transfer RNA genes in genomic sequence.</title>
        <authorList>
            <person name="Lowe T.M."/>
            <person name="Eddy S.R."/>
        </authorList>
    </citation>
    <scope>NUCLEOTIDE SEQUENCE [LARGE SCALE GENOMIC DNA]</scope>
    <source>
        <strain evidence="15">r\DH55</strain>
    </source>
</reference>
<dbReference type="SMART" id="SM00320">
    <property type="entry name" value="WD40"/>
    <property type="match status" value="5"/>
</dbReference>
<keyword evidence="4 12" id="KW-0853">WD repeat</keyword>
<evidence type="ECO:0000313" key="16">
    <source>
        <dbReference type="RefSeq" id="XP_010449928.1"/>
    </source>
</evidence>
<evidence type="ECO:0000256" key="7">
    <source>
        <dbReference type="ARBA" id="ARBA00022927"/>
    </source>
</evidence>
<dbReference type="InterPro" id="IPR036322">
    <property type="entry name" value="WD40_repeat_dom_sf"/>
</dbReference>
<comment type="subunit">
    <text evidence="3">Oligomeric complex that consists of at least the alpha, beta, beta', gamma, delta, epsilon and zeta subunits.</text>
</comment>
<keyword evidence="15" id="KW-1185">Reference proteome</keyword>
<dbReference type="RefSeq" id="XP_010449928.1">
    <property type="nucleotide sequence ID" value="XM_010451626.1"/>
</dbReference>
<dbReference type="SUPFAM" id="SSF50978">
    <property type="entry name" value="WD40 repeat-like"/>
    <property type="match status" value="2"/>
</dbReference>
<reference evidence="15" key="2">
    <citation type="journal article" date="2014" name="Nat. Commun.">
        <title>The emerging biofuel crop Camelina sativa retains a highly undifferentiated hexaploid genome structure.</title>
        <authorList>
            <person name="Kagale S."/>
            <person name="Koh C."/>
            <person name="Nixon J."/>
            <person name="Bollina V."/>
            <person name="Clarke W.E."/>
            <person name="Tuteja R."/>
            <person name="Spillane C."/>
            <person name="Robinson S.J."/>
            <person name="Links M.G."/>
            <person name="Clarke C."/>
            <person name="Higgins E.E."/>
            <person name="Huebert T."/>
            <person name="Sharpe A.G."/>
            <person name="Parkin I.A."/>
        </authorList>
    </citation>
    <scope>NUCLEOTIDE SEQUENCE [LARGE SCALE GENOMIC DNA]</scope>
    <source>
        <strain evidence="15">r\DH55</strain>
    </source>
</reference>
<keyword evidence="7" id="KW-0653">Protein transport</keyword>
<keyword evidence="6" id="KW-0931">ER-Golgi transport</keyword>
<feature type="chain" id="PRO_5045021592" evidence="13">
    <location>
        <begin position="22"/>
        <end position="605"/>
    </location>
</feature>
<feature type="repeat" description="WD" evidence="12">
    <location>
        <begin position="92"/>
        <end position="135"/>
    </location>
</feature>
<gene>
    <name evidence="16 17" type="primary">LOC104732102</name>
</gene>
<dbReference type="PANTHER" id="PTHR19876">
    <property type="entry name" value="COATOMER"/>
    <property type="match status" value="1"/>
</dbReference>
<dbReference type="InterPro" id="IPR001680">
    <property type="entry name" value="WD40_rpt"/>
</dbReference>
<feature type="signal peptide" evidence="13">
    <location>
        <begin position="1"/>
        <end position="21"/>
    </location>
</feature>
<feature type="repeat" description="WD" evidence="12">
    <location>
        <begin position="136"/>
        <end position="167"/>
    </location>
</feature>
<sequence length="605" mass="67636">MLTLLPLCVLLFIPTLPYLLSSSHDNKIKLWNWDLDWCLLRVFVGHSASVVHVTFNPKDDNTFASASLDNTTKIWSLGSHSPQCTLGGEEHQEGHLDGVLCVDYFTLSDKPYLITCSADQTAKVWDYQTKRCLETLKGHTNSVTAVCFHPVIPIIITVSEDATAFIWLATTFRLEKTLKLRSNSRCFAIGHGTGSYQAVFGCNRGPVLMEFSLEIPLASMDKKGTIVFAKHREIYVGSAADKGTGIERPCWGYEEKLWDFEGHHWVFRHLLTTCDFYPEVSGIGIHCCSPCTITFVTSHYHVYMFQSLEHSPDDRSVVVCGDGKYIIINNSLPRKVASSGSALEFVWSSKGGHAVKGDSSQIEIFNKNFDKKGTVTPPYSVERIFGGTYLAVSSSDFIDFYDWEKCVVISRVDVTVKTRNIYCSESDDLVAIAGDSSLKILDLNCEGGKTLSVAEDKCVLDGVWVMNCFIYITEHDELTYCVGGRSEATVMCFLPRPMSLMVSPANPSRVYLMDEEFNLFGYTLPTSLIAYQRLVLRGELVQALEVFPSIPEEERISVARFLADLEVTGYKCETLEDFAKEEARWIELGYVPPGTTFPQTSVQAL</sequence>
<keyword evidence="10" id="KW-0968">Cytoplasmic vesicle</keyword>
<dbReference type="PROSITE" id="PS50294">
    <property type="entry name" value="WD_REPEATS_REGION"/>
    <property type="match status" value="2"/>
</dbReference>